<dbReference type="CDD" id="cd17917">
    <property type="entry name" value="DEXHc_RHA-like"/>
    <property type="match status" value="1"/>
</dbReference>
<evidence type="ECO:0000256" key="1">
    <source>
        <dbReference type="ARBA" id="ARBA00022741"/>
    </source>
</evidence>
<reference evidence="8" key="1">
    <citation type="journal article" date="2019" name="Int. J. Syst. Evol. Microbiol.">
        <title>The Global Catalogue of Microorganisms (GCM) 10K type strain sequencing project: providing services to taxonomists for standard genome sequencing and annotation.</title>
        <authorList>
            <consortium name="The Broad Institute Genomics Platform"/>
            <consortium name="The Broad Institute Genome Sequencing Center for Infectious Disease"/>
            <person name="Wu L."/>
            <person name="Ma J."/>
        </authorList>
    </citation>
    <scope>NUCLEOTIDE SEQUENCE [LARGE SCALE GENOMIC DNA]</scope>
    <source>
        <strain evidence="8">NBRC 110633</strain>
    </source>
</reference>
<dbReference type="Pfam" id="PF00270">
    <property type="entry name" value="DEAD"/>
    <property type="match status" value="1"/>
</dbReference>
<keyword evidence="8" id="KW-1185">Reference proteome</keyword>
<dbReference type="InterPro" id="IPR001650">
    <property type="entry name" value="Helicase_C-like"/>
</dbReference>
<evidence type="ECO:0000313" key="7">
    <source>
        <dbReference type="EMBL" id="GLR04317.1"/>
    </source>
</evidence>
<gene>
    <name evidence="7" type="ORF">GCM10007906_19040</name>
</gene>
<evidence type="ECO:0000256" key="4">
    <source>
        <dbReference type="ARBA" id="ARBA00022840"/>
    </source>
</evidence>
<evidence type="ECO:0000256" key="3">
    <source>
        <dbReference type="ARBA" id="ARBA00022806"/>
    </source>
</evidence>
<dbReference type="Gene3D" id="1.20.120.1080">
    <property type="match status" value="1"/>
</dbReference>
<comment type="caution">
    <text evidence="7">The sequence shown here is derived from an EMBL/GenBank/DDBJ whole genome shotgun (WGS) entry which is preliminary data.</text>
</comment>
<keyword evidence="3 7" id="KW-0347">Helicase</keyword>
<dbReference type="SMART" id="SM00847">
    <property type="entry name" value="HA2"/>
    <property type="match status" value="1"/>
</dbReference>
<dbReference type="CDD" id="cd18791">
    <property type="entry name" value="SF2_C_RHA"/>
    <property type="match status" value="1"/>
</dbReference>
<feature type="domain" description="Helicase ATP-binding" evidence="5">
    <location>
        <begin position="13"/>
        <end position="166"/>
    </location>
</feature>
<dbReference type="InterPro" id="IPR007502">
    <property type="entry name" value="Helicase-assoc_dom"/>
</dbReference>
<dbReference type="GO" id="GO:0004386">
    <property type="term" value="F:helicase activity"/>
    <property type="evidence" value="ECO:0007669"/>
    <property type="project" value="UniProtKB-KW"/>
</dbReference>
<dbReference type="RefSeq" id="WP_045402177.1">
    <property type="nucleotide sequence ID" value="NZ_BBLD01000048.1"/>
</dbReference>
<dbReference type="InterPro" id="IPR011545">
    <property type="entry name" value="DEAD/DEAH_box_helicase_dom"/>
</dbReference>
<dbReference type="InterPro" id="IPR027417">
    <property type="entry name" value="P-loop_NTPase"/>
</dbReference>
<dbReference type="PROSITE" id="PS51194">
    <property type="entry name" value="HELICASE_CTER"/>
    <property type="match status" value="1"/>
</dbReference>
<dbReference type="SMART" id="SM00487">
    <property type="entry name" value="DEXDc"/>
    <property type="match status" value="1"/>
</dbReference>
<dbReference type="PROSITE" id="PS51192">
    <property type="entry name" value="HELICASE_ATP_BIND_1"/>
    <property type="match status" value="1"/>
</dbReference>
<dbReference type="InterPro" id="IPR014001">
    <property type="entry name" value="Helicase_ATP-bd"/>
</dbReference>
<name>A0ABQ5Y172_9VIBR</name>
<keyword evidence="4" id="KW-0067">ATP-binding</keyword>
<dbReference type="SMART" id="SM00490">
    <property type="entry name" value="HELICc"/>
    <property type="match status" value="1"/>
</dbReference>
<evidence type="ECO:0000259" key="5">
    <source>
        <dbReference type="PROSITE" id="PS51192"/>
    </source>
</evidence>
<dbReference type="SUPFAM" id="SSF52540">
    <property type="entry name" value="P-loop containing nucleoside triphosphate hydrolases"/>
    <property type="match status" value="1"/>
</dbReference>
<dbReference type="Pfam" id="PF00271">
    <property type="entry name" value="Helicase_C"/>
    <property type="match status" value="1"/>
</dbReference>
<dbReference type="PANTHER" id="PTHR43519">
    <property type="entry name" value="ATP-DEPENDENT RNA HELICASE HRPB"/>
    <property type="match status" value="1"/>
</dbReference>
<accession>A0ABQ5Y172</accession>
<proteinExistence type="predicted"/>
<dbReference type="EMBL" id="BSOE01000025">
    <property type="protein sequence ID" value="GLR04317.1"/>
    <property type="molecule type" value="Genomic_DNA"/>
</dbReference>
<sequence>MSQLPIDSLQAEFDQLVNHHHLVVEAETGSGKSTRLPLWAANHGRVLVIEPRRIACTSLAEFLAEQSGQPLGKQIGYAIKLHAHYDEKTKVVFVTPGVALRWFAEDKLASFDIVMVDEFHERRWDIDLLTAILKQEKQHRLIVTSATLEGEKLASYLHAKRLRSEGRCFPVTVTHRSMDSRYLPNKKSCENDVVRTVKEALEDEEGDILVFLPGRKEITQCAQMLQSIDDVMVVKLHASVSDEERHRALTVQKQRKVVLATNVAETSLTIPNIRVVIDSGLERRTVQRNGRTALTLTNISKASAAQRMGRAGRVAEGACIRLFGEHAPLELVTPPELHREELVEPMLAAACCGYRLSELSFLDLVPEKSLNSALQTLQGMEAVDEQGDITEHGKKVYPLPIDALFADLVTRVQTKSEREAMIDLAAALSVPAQLYQLQGGESAEALAQEEPFGCDASLMIRLVRGEQLPGVNVDVSVLEEAQGLAKQMREVFELPDLEVASRYKRDELIKAIATLHPQLVFVRRERRRDALGNGLMEMMVGRNSRFSEKNEAALVLDSHSVPGRGVKQTLNLASVMLPVSLNLLRELELGEWQQGETNYEEEAPRATMHLIYAGRTICTEYQALEGEVAVQSIVEMIENETLLPGFAPLRRQQIQHWKIYNALGLNPESIDKTELDGLSFATWLVEQLETLGVESVEDIELFEADDIPFEGIPEWEYDDFVERYPLKLVLAELKLDVEYFVSRKLVQVIYAEGSRKGDPKRWELPRWSGWKVQYKKASRVLDVK</sequence>
<feature type="domain" description="Helicase C-terminal" evidence="6">
    <location>
        <begin position="196"/>
        <end position="360"/>
    </location>
</feature>
<protein>
    <submittedName>
        <fullName evidence="7">DEAD/DEAH box helicase</fullName>
    </submittedName>
</protein>
<keyword evidence="1" id="KW-0547">Nucleotide-binding</keyword>
<evidence type="ECO:0000256" key="2">
    <source>
        <dbReference type="ARBA" id="ARBA00022801"/>
    </source>
</evidence>
<dbReference type="PANTHER" id="PTHR43519:SF1">
    <property type="entry name" value="ATP-DEPENDENT RNA HELICASE HRPB"/>
    <property type="match status" value="1"/>
</dbReference>
<evidence type="ECO:0000313" key="8">
    <source>
        <dbReference type="Proteomes" id="UP001156669"/>
    </source>
</evidence>
<evidence type="ECO:0000259" key="6">
    <source>
        <dbReference type="PROSITE" id="PS51194"/>
    </source>
</evidence>
<dbReference type="Proteomes" id="UP001156669">
    <property type="component" value="Unassembled WGS sequence"/>
</dbReference>
<organism evidence="7 8">
    <name type="scientific">Vibrio hyugaensis</name>
    <dbReference type="NCBI Taxonomy" id="1534743"/>
    <lineage>
        <taxon>Bacteria</taxon>
        <taxon>Pseudomonadati</taxon>
        <taxon>Pseudomonadota</taxon>
        <taxon>Gammaproteobacteria</taxon>
        <taxon>Vibrionales</taxon>
        <taxon>Vibrionaceae</taxon>
        <taxon>Vibrio</taxon>
    </lineage>
</organism>
<dbReference type="Gene3D" id="3.40.50.300">
    <property type="entry name" value="P-loop containing nucleotide triphosphate hydrolases"/>
    <property type="match status" value="2"/>
</dbReference>
<keyword evidence="2" id="KW-0378">Hydrolase</keyword>